<name>A0A7V7QJB9_9FIRM</name>
<dbReference type="EMBL" id="WAGX01000005">
    <property type="protein sequence ID" value="KAB1437556.1"/>
    <property type="molecule type" value="Genomic_DNA"/>
</dbReference>
<keyword evidence="2" id="KW-1185">Reference proteome</keyword>
<comment type="caution">
    <text evidence="1">The sequence shown here is derived from an EMBL/GenBank/DDBJ whole genome shotgun (WGS) entry which is preliminary data.</text>
</comment>
<accession>A0A7V7QJB9</accession>
<reference evidence="1 2" key="1">
    <citation type="submission" date="2019-09" db="EMBL/GenBank/DDBJ databases">
        <authorList>
            <person name="Valk L.C."/>
        </authorList>
    </citation>
    <scope>NUCLEOTIDE SEQUENCE [LARGE SCALE GENOMIC DNA]</scope>
    <source>
        <strain evidence="1">GalUA</strain>
    </source>
</reference>
<evidence type="ECO:0000313" key="1">
    <source>
        <dbReference type="EMBL" id="KAB1437556.1"/>
    </source>
</evidence>
<gene>
    <name evidence="1" type="ORF">F7O84_08080</name>
</gene>
<dbReference type="RefSeq" id="WP_151144030.1">
    <property type="nucleotide sequence ID" value="NZ_WAGX01000005.1"/>
</dbReference>
<protein>
    <submittedName>
        <fullName evidence="1">Uncharacterized protein</fullName>
    </submittedName>
</protein>
<evidence type="ECO:0000313" key="2">
    <source>
        <dbReference type="Proteomes" id="UP000461768"/>
    </source>
</evidence>
<dbReference type="AlphaFoldDB" id="A0A7V7QJB9"/>
<sequence>MAWLQPKTDWKESYDEDGRYTGDYFNVEDYNRIKNNIIELRTMSIQLVPEYSFPKYIIDIDTESDKEYDDYPYADEINALTGRLEAIMENTFTTAIAHNAWTREFSIGRRILYYDNSPFIGFADLNRIESACLRIYNTITAQHNSRRRLAFYLGRKERF</sequence>
<reference evidence="1 2" key="2">
    <citation type="submission" date="2020-02" db="EMBL/GenBank/DDBJ databases">
        <title>Candidatus Galacturonibacter soehngenii shows hetero-acetogenic catabolism of galacturonic acid but lacks a canonical carbon monoxide dehydrogenase/acetyl-CoA synthase complex.</title>
        <authorList>
            <person name="Diender M."/>
            <person name="Stouten G.R."/>
            <person name="Petersen J.F."/>
            <person name="Nielsen P.H."/>
            <person name="Dueholm M.S."/>
            <person name="Pronk J.T."/>
            <person name="Van Loosdrecht M.C.M."/>
        </authorList>
    </citation>
    <scope>NUCLEOTIDE SEQUENCE [LARGE SCALE GENOMIC DNA]</scope>
    <source>
        <strain evidence="1">GalUA</strain>
    </source>
</reference>
<proteinExistence type="predicted"/>
<dbReference type="OrthoDB" id="2613847at2"/>
<organism evidence="1 2">
    <name type="scientific">Candidatus Galacturonatibacter soehngenii</name>
    <dbReference type="NCBI Taxonomy" id="2307010"/>
    <lineage>
        <taxon>Bacteria</taxon>
        <taxon>Bacillati</taxon>
        <taxon>Bacillota</taxon>
        <taxon>Clostridia</taxon>
        <taxon>Lachnospirales</taxon>
        <taxon>Lachnospiraceae</taxon>
        <taxon>Candidatus Galacturonatibacter</taxon>
    </lineage>
</organism>
<dbReference type="Proteomes" id="UP000461768">
    <property type="component" value="Unassembled WGS sequence"/>
</dbReference>